<dbReference type="EMBL" id="CAJNYV010003029">
    <property type="protein sequence ID" value="CAF3523624.1"/>
    <property type="molecule type" value="Genomic_DNA"/>
</dbReference>
<evidence type="ECO:0000256" key="3">
    <source>
        <dbReference type="ARBA" id="ARBA00022989"/>
    </source>
</evidence>
<dbReference type="PROSITE" id="PS50850">
    <property type="entry name" value="MFS"/>
    <property type="match status" value="1"/>
</dbReference>
<feature type="transmembrane region" description="Helical" evidence="6">
    <location>
        <begin position="445"/>
        <end position="464"/>
    </location>
</feature>
<feature type="transmembrane region" description="Helical" evidence="6">
    <location>
        <begin position="340"/>
        <end position="360"/>
    </location>
</feature>
<feature type="region of interest" description="Disordered" evidence="5">
    <location>
        <begin position="1"/>
        <end position="39"/>
    </location>
</feature>
<dbReference type="EMBL" id="CAJOBO010006565">
    <property type="protein sequence ID" value="CAF4562995.1"/>
    <property type="molecule type" value="Genomic_DNA"/>
</dbReference>
<dbReference type="Gene3D" id="1.20.1720.10">
    <property type="entry name" value="Multidrug resistance protein D"/>
    <property type="match status" value="1"/>
</dbReference>
<dbReference type="InterPro" id="IPR011701">
    <property type="entry name" value="MFS"/>
</dbReference>
<feature type="transmembrane region" description="Helical" evidence="6">
    <location>
        <begin position="305"/>
        <end position="328"/>
    </location>
</feature>
<dbReference type="EMBL" id="CAJNYD010000648">
    <property type="protein sequence ID" value="CAF3283307.1"/>
    <property type="molecule type" value="Genomic_DNA"/>
</dbReference>
<keyword evidence="4 6" id="KW-0472">Membrane</keyword>
<evidence type="ECO:0000256" key="5">
    <source>
        <dbReference type="SAM" id="MobiDB-lite"/>
    </source>
</evidence>
<protein>
    <recommendedName>
        <fullName evidence="7">Major facilitator superfamily (MFS) profile domain-containing protein</fullName>
    </recommendedName>
</protein>
<dbReference type="GO" id="GO:0022857">
    <property type="term" value="F:transmembrane transporter activity"/>
    <property type="evidence" value="ECO:0007669"/>
    <property type="project" value="InterPro"/>
</dbReference>
<gene>
    <name evidence="10" type="ORF">HFQ381_LOCUS31567</name>
    <name evidence="9" type="ORF">KIK155_LOCUS17062</name>
    <name evidence="8" type="ORF">LUA448_LOCUS6679</name>
    <name evidence="11" type="ORF">TOA249_LOCUS19656</name>
</gene>
<comment type="subcellular location">
    <subcellularLocation>
        <location evidence="1">Membrane</location>
        <topology evidence="1">Multi-pass membrane protein</topology>
    </subcellularLocation>
</comment>
<organism evidence="9 12">
    <name type="scientific">Rotaria socialis</name>
    <dbReference type="NCBI Taxonomy" id="392032"/>
    <lineage>
        <taxon>Eukaryota</taxon>
        <taxon>Metazoa</taxon>
        <taxon>Spiralia</taxon>
        <taxon>Gnathifera</taxon>
        <taxon>Rotifera</taxon>
        <taxon>Eurotatoria</taxon>
        <taxon>Bdelloidea</taxon>
        <taxon>Philodinida</taxon>
        <taxon>Philodinidae</taxon>
        <taxon>Rotaria</taxon>
    </lineage>
</organism>
<comment type="caution">
    <text evidence="9">The sequence shown here is derived from an EMBL/GenBank/DDBJ whole genome shotgun (WGS) entry which is preliminary data.</text>
</comment>
<feature type="transmembrane region" description="Helical" evidence="6">
    <location>
        <begin position="470"/>
        <end position="495"/>
    </location>
</feature>
<feature type="transmembrane region" description="Helical" evidence="6">
    <location>
        <begin position="83"/>
        <end position="105"/>
    </location>
</feature>
<dbReference type="PANTHER" id="PTHR23502:SF5">
    <property type="entry name" value="QUINIDINE RESISTANCE PROTEIN 3"/>
    <property type="match status" value="1"/>
</dbReference>
<keyword evidence="3 6" id="KW-1133">Transmembrane helix</keyword>
<dbReference type="EMBL" id="CAJOBS010001551">
    <property type="protein sequence ID" value="CAF4740866.1"/>
    <property type="molecule type" value="Genomic_DNA"/>
</dbReference>
<evidence type="ECO:0000256" key="6">
    <source>
        <dbReference type="SAM" id="Phobius"/>
    </source>
</evidence>
<feature type="transmembrane region" description="Helical" evidence="6">
    <location>
        <begin position="412"/>
        <end position="433"/>
    </location>
</feature>
<evidence type="ECO:0000313" key="12">
    <source>
        <dbReference type="Proteomes" id="UP000663865"/>
    </source>
</evidence>
<dbReference type="Pfam" id="PF07690">
    <property type="entry name" value="MFS_1"/>
    <property type="match status" value="1"/>
</dbReference>
<name>A0A818ID98_9BILA</name>
<dbReference type="SUPFAM" id="SSF103473">
    <property type="entry name" value="MFS general substrate transporter"/>
    <property type="match status" value="1"/>
</dbReference>
<feature type="transmembrane region" description="Helical" evidence="6">
    <location>
        <begin position="183"/>
        <end position="200"/>
    </location>
</feature>
<feature type="transmembrane region" description="Helical" evidence="6">
    <location>
        <begin position="236"/>
        <end position="258"/>
    </location>
</feature>
<dbReference type="Proteomes" id="UP000663833">
    <property type="component" value="Unassembled WGS sequence"/>
</dbReference>
<evidence type="ECO:0000313" key="9">
    <source>
        <dbReference type="EMBL" id="CAF3523624.1"/>
    </source>
</evidence>
<evidence type="ECO:0000256" key="1">
    <source>
        <dbReference type="ARBA" id="ARBA00004141"/>
    </source>
</evidence>
<evidence type="ECO:0000313" key="11">
    <source>
        <dbReference type="EMBL" id="CAF4740866.1"/>
    </source>
</evidence>
<reference evidence="9" key="1">
    <citation type="submission" date="2021-02" db="EMBL/GenBank/DDBJ databases">
        <authorList>
            <person name="Nowell W R."/>
        </authorList>
    </citation>
    <scope>NUCLEOTIDE SEQUENCE</scope>
</reference>
<evidence type="ECO:0000313" key="10">
    <source>
        <dbReference type="EMBL" id="CAF4562995.1"/>
    </source>
</evidence>
<dbReference type="AlphaFoldDB" id="A0A818ID98"/>
<dbReference type="Proteomes" id="UP000663865">
    <property type="component" value="Unassembled WGS sequence"/>
</dbReference>
<evidence type="ECO:0000259" key="7">
    <source>
        <dbReference type="PROSITE" id="PS50850"/>
    </source>
</evidence>
<dbReference type="InterPro" id="IPR020846">
    <property type="entry name" value="MFS_dom"/>
</dbReference>
<evidence type="ECO:0000256" key="2">
    <source>
        <dbReference type="ARBA" id="ARBA00022692"/>
    </source>
</evidence>
<dbReference type="Proteomes" id="UP000663851">
    <property type="component" value="Unassembled WGS sequence"/>
</dbReference>
<dbReference type="PANTHER" id="PTHR23502">
    <property type="entry name" value="MAJOR FACILITATOR SUPERFAMILY"/>
    <property type="match status" value="1"/>
</dbReference>
<evidence type="ECO:0000313" key="8">
    <source>
        <dbReference type="EMBL" id="CAF3283307.1"/>
    </source>
</evidence>
<dbReference type="InterPro" id="IPR036259">
    <property type="entry name" value="MFS_trans_sf"/>
</dbReference>
<dbReference type="Proteomes" id="UP000663838">
    <property type="component" value="Unassembled WGS sequence"/>
</dbReference>
<feature type="transmembrane region" description="Helical" evidence="6">
    <location>
        <begin position="117"/>
        <end position="139"/>
    </location>
</feature>
<feature type="transmembrane region" description="Helical" evidence="6">
    <location>
        <begin position="381"/>
        <end position="400"/>
    </location>
</feature>
<sequence>MTSNTDGHNVDAHVETDNIPEAQTNTHESTNNKDQKFPLPPREASIHVTSFPEDQPDISQQPVPSVIEKCSIYDIRTSLRRKVILGVVSAAAFLLPFCDTIYLPALSTIQKDLNTTTTLVTLSVSIYLIMNGVLSLLWGPITDRFGRKTPLIVALFLVTIASVACIFSPNIIFLIAFRTLQGASASATIVVGQAVISDIYPAKTRASATGIFFVPFLIGPVIGALIGGALSEAFGWRSTFVLLAVSSFVILIIVFFLLSETHQIFCKALFEKANPNKSIIDVALEEKPFIEQAWKPLTYLLDLTMLPYLIMTTTTFMALFVALTLFPIHLMQSPYNYQETIIGAMFVPSGTSMLIGSIIGGKLSDKCNQYFSGQRIPECRLIPSVLAAFLVPIGLVIYGWTFDKQLNPAGPMFGLIAISFGRACLLPGVFAYLTSKAQQDAAKVVSANTFLNFIGAGVGVAVAVPVEDAIGTGLLFSVICAINTFPIIIATILVYMKIRAAKCVVTPESNIL</sequence>
<feature type="transmembrane region" description="Helical" evidence="6">
    <location>
        <begin position="151"/>
        <end position="177"/>
    </location>
</feature>
<keyword evidence="2 6" id="KW-0812">Transmembrane</keyword>
<evidence type="ECO:0000256" key="4">
    <source>
        <dbReference type="ARBA" id="ARBA00023136"/>
    </source>
</evidence>
<feature type="domain" description="Major facilitator superfamily (MFS) profile" evidence="7">
    <location>
        <begin position="84"/>
        <end position="498"/>
    </location>
</feature>
<dbReference type="GO" id="GO:0005886">
    <property type="term" value="C:plasma membrane"/>
    <property type="evidence" value="ECO:0007669"/>
    <property type="project" value="TreeGrafter"/>
</dbReference>
<feature type="transmembrane region" description="Helical" evidence="6">
    <location>
        <begin position="212"/>
        <end position="230"/>
    </location>
</feature>
<proteinExistence type="predicted"/>
<accession>A0A818ID98</accession>